<sequence length="237" mass="27862">MFQQITDQICPKNGPNYSGTQAIVSFLIFAHVFKEIPMERTNFQLNYKKTKLQTKNTLRTRTQHFQLNYIQQCIISVFKNFKYKINTPIHYFCQLQLNTELIPIQIPDQKQTQLLQAISDQTGSFTNEQDYKNLLPQLSLFEDEEFVRQHVNSKIATKQHVSSFNTVVEKDNLQKSLVQLIHTKKRRPMKYLIQLKTDLIIFVTMQVDFNAIERMQLNRCSQKANKCLSGARVQLQI</sequence>
<evidence type="ECO:0000313" key="2">
    <source>
        <dbReference type="EMBL" id="CAL6030622.1"/>
    </source>
</evidence>
<dbReference type="EMBL" id="CAXDID020000117">
    <property type="protein sequence ID" value="CAL6030622.1"/>
    <property type="molecule type" value="Genomic_DNA"/>
</dbReference>
<reference evidence="2 4" key="2">
    <citation type="submission" date="2024-07" db="EMBL/GenBank/DDBJ databases">
        <authorList>
            <person name="Akdeniz Z."/>
        </authorList>
    </citation>
    <scope>NUCLEOTIDE SEQUENCE [LARGE SCALE GENOMIC DNA]</scope>
</reference>
<dbReference type="Proteomes" id="UP001642409">
    <property type="component" value="Unassembled WGS sequence"/>
</dbReference>
<dbReference type="EMBL" id="CATOUU010000566">
    <property type="protein sequence ID" value="CAI9934391.1"/>
    <property type="molecule type" value="Genomic_DNA"/>
</dbReference>
<evidence type="ECO:0000313" key="3">
    <source>
        <dbReference type="EMBL" id="CAL6114118.1"/>
    </source>
</evidence>
<evidence type="ECO:0000313" key="4">
    <source>
        <dbReference type="Proteomes" id="UP001642409"/>
    </source>
</evidence>
<dbReference type="AlphaFoldDB" id="A0AA86TZI6"/>
<evidence type="ECO:0000313" key="1">
    <source>
        <dbReference type="EMBL" id="CAI9934391.1"/>
    </source>
</evidence>
<reference evidence="1" key="1">
    <citation type="submission" date="2023-06" db="EMBL/GenBank/DDBJ databases">
        <authorList>
            <person name="Kurt Z."/>
        </authorList>
    </citation>
    <scope>NUCLEOTIDE SEQUENCE</scope>
</reference>
<accession>A0AA86TZI6</accession>
<keyword evidence="4" id="KW-1185">Reference proteome</keyword>
<protein>
    <submittedName>
        <fullName evidence="2">Hypothetical_protein</fullName>
    </submittedName>
</protein>
<organism evidence="1">
    <name type="scientific">Hexamita inflata</name>
    <dbReference type="NCBI Taxonomy" id="28002"/>
    <lineage>
        <taxon>Eukaryota</taxon>
        <taxon>Metamonada</taxon>
        <taxon>Diplomonadida</taxon>
        <taxon>Hexamitidae</taxon>
        <taxon>Hexamitinae</taxon>
        <taxon>Hexamita</taxon>
    </lineage>
</organism>
<name>A0AA86TZI6_9EUKA</name>
<comment type="caution">
    <text evidence="1">The sequence shown here is derived from an EMBL/GenBank/DDBJ whole genome shotgun (WGS) entry which is preliminary data.</text>
</comment>
<gene>
    <name evidence="1" type="ORF">HINF_LOCUS22036</name>
    <name evidence="2" type="ORF">HINF_LOCUS33499</name>
    <name evidence="3" type="ORF">HINF_LOCUS77824</name>
</gene>
<proteinExistence type="predicted"/>
<dbReference type="EMBL" id="CAXDID020000787">
    <property type="protein sequence ID" value="CAL6114118.1"/>
    <property type="molecule type" value="Genomic_DNA"/>
</dbReference>